<keyword evidence="3" id="KW-1185">Reference proteome</keyword>
<dbReference type="Pfam" id="PF13181">
    <property type="entry name" value="TPR_8"/>
    <property type="match status" value="1"/>
</dbReference>
<evidence type="ECO:0000313" key="2">
    <source>
        <dbReference type="EMBL" id="CBY08320.1"/>
    </source>
</evidence>
<dbReference type="Gene3D" id="1.25.40.10">
    <property type="entry name" value="Tetratricopeptide repeat domain"/>
    <property type="match status" value="2"/>
</dbReference>
<reference evidence="2" key="1">
    <citation type="journal article" date="2010" name="Science">
        <title>Plasticity of animal genome architecture unmasked by rapid evolution of a pelagic tunicate.</title>
        <authorList>
            <person name="Denoeud F."/>
            <person name="Henriet S."/>
            <person name="Mungpakdee S."/>
            <person name="Aury J.M."/>
            <person name="Da Silva C."/>
            <person name="Brinkmann H."/>
            <person name="Mikhaleva J."/>
            <person name="Olsen L.C."/>
            <person name="Jubin C."/>
            <person name="Canestro C."/>
            <person name="Bouquet J.M."/>
            <person name="Danks G."/>
            <person name="Poulain J."/>
            <person name="Campsteijn C."/>
            <person name="Adamski M."/>
            <person name="Cross I."/>
            <person name="Yadetie F."/>
            <person name="Muffato M."/>
            <person name="Louis A."/>
            <person name="Butcher S."/>
            <person name="Tsagkogeorga G."/>
            <person name="Konrad A."/>
            <person name="Singh S."/>
            <person name="Jensen M.F."/>
            <person name="Cong E.H."/>
            <person name="Eikeseth-Otteraa H."/>
            <person name="Noel B."/>
            <person name="Anthouard V."/>
            <person name="Porcel B.M."/>
            <person name="Kachouri-Lafond R."/>
            <person name="Nishino A."/>
            <person name="Ugolini M."/>
            <person name="Chourrout P."/>
            <person name="Nishida H."/>
            <person name="Aasland R."/>
            <person name="Huzurbazar S."/>
            <person name="Westhof E."/>
            <person name="Delsuc F."/>
            <person name="Lehrach H."/>
            <person name="Reinhardt R."/>
            <person name="Weissenbach J."/>
            <person name="Roy S.W."/>
            <person name="Artiguenave F."/>
            <person name="Postlethwait J.H."/>
            <person name="Manak J.R."/>
            <person name="Thompson E.M."/>
            <person name="Jaillon O."/>
            <person name="Du Pasquier L."/>
            <person name="Boudinot P."/>
            <person name="Liberles D.A."/>
            <person name="Volff J.N."/>
            <person name="Philippe H."/>
            <person name="Lenhard B."/>
            <person name="Roest Crollius H."/>
            <person name="Wincker P."/>
            <person name="Chourrout D."/>
        </authorList>
    </citation>
    <scope>NUCLEOTIDE SEQUENCE [LARGE SCALE GENOMIC DNA]</scope>
</reference>
<evidence type="ECO:0008006" key="4">
    <source>
        <dbReference type="Google" id="ProtNLM"/>
    </source>
</evidence>
<evidence type="ECO:0000256" key="1">
    <source>
        <dbReference type="SAM" id="MobiDB-lite"/>
    </source>
</evidence>
<evidence type="ECO:0000313" key="3">
    <source>
        <dbReference type="Proteomes" id="UP000001307"/>
    </source>
</evidence>
<organism evidence="2">
    <name type="scientific">Oikopleura dioica</name>
    <name type="common">Tunicate</name>
    <dbReference type="NCBI Taxonomy" id="34765"/>
    <lineage>
        <taxon>Eukaryota</taxon>
        <taxon>Metazoa</taxon>
        <taxon>Chordata</taxon>
        <taxon>Tunicata</taxon>
        <taxon>Appendicularia</taxon>
        <taxon>Copelata</taxon>
        <taxon>Oikopleuridae</taxon>
        <taxon>Oikopleura</taxon>
    </lineage>
</organism>
<dbReference type="EMBL" id="FN653031">
    <property type="protein sequence ID" value="CBY08320.1"/>
    <property type="molecule type" value="Genomic_DNA"/>
</dbReference>
<gene>
    <name evidence="2" type="ORF">GSOID_T00004884001</name>
</gene>
<dbReference type="Proteomes" id="UP000001307">
    <property type="component" value="Unassembled WGS sequence"/>
</dbReference>
<dbReference type="InParanoid" id="E4X9Y1"/>
<dbReference type="SUPFAM" id="SSF48452">
    <property type="entry name" value="TPR-like"/>
    <property type="match status" value="1"/>
</dbReference>
<dbReference type="OrthoDB" id="10658239at2759"/>
<sequence length="363" mass="41100">MGMITFDGDEVIHIGNYRRKGSKEFMKGLPFGVSADDPDIIEDHFQNKLAAANFCSMTEDYEKAAKYARQAIANEPGLIITNEWMAHAMEFLGDMLEKHGEKDESMYWYLAAQSCKNGGHLPTRFMGLGRSKKRSAYLQQPAEDVIVDIFHSKMTMAKMSYDKGDYKNAARISLDAVKKQYGTDISDGCFTITDGMALHYQSLEKLGKHVEAKKWFDAGYAVKNGKKNVPLPSDEVDNDANENDCDQPLEPEVMDEFQTQLISARANFGRGDYENAFKIAAEAVENRQRLDIFDDSMSSGMELLAHCLDKLGKHNQAKKWFRAAIEIKEDKNIASHVQQAPPQNKKQKNGKKNRKQNTKRFKI</sequence>
<dbReference type="InterPro" id="IPR011990">
    <property type="entry name" value="TPR-like_helical_dom_sf"/>
</dbReference>
<name>E4X9Y1_OIKDI</name>
<accession>E4X9Y1</accession>
<dbReference type="InterPro" id="IPR019734">
    <property type="entry name" value="TPR_rpt"/>
</dbReference>
<feature type="region of interest" description="Disordered" evidence="1">
    <location>
        <begin position="333"/>
        <end position="363"/>
    </location>
</feature>
<protein>
    <recommendedName>
        <fullName evidence="4">Tetratricopeptide repeat protein</fullName>
    </recommendedName>
</protein>
<dbReference type="AlphaFoldDB" id="E4X9Y1"/>
<feature type="compositionally biased region" description="Basic residues" evidence="1">
    <location>
        <begin position="345"/>
        <end position="363"/>
    </location>
</feature>
<proteinExistence type="predicted"/>